<dbReference type="Gene3D" id="3.30.460.80">
    <property type="entry name" value="NADH:ubiquinone oxidoreductase, 30kDa subunit"/>
    <property type="match status" value="1"/>
</dbReference>
<geneLocation type="mitochondrion" evidence="1"/>
<sequence length="79" mass="9475">MKKVRQQLIIGEQLRKYMPKQIKKITYKPNYIEVYIQKEDLITVLEIVKNNTKSQFKMLLDIVCVDCLNVEEIKNGRFK</sequence>
<protein>
    <submittedName>
        <fullName evidence="1">NADH dehydrogenase subunit 9</fullName>
    </submittedName>
</protein>
<dbReference type="SUPFAM" id="SSF143243">
    <property type="entry name" value="Nqo5-like"/>
    <property type="match status" value="1"/>
</dbReference>
<evidence type="ECO:0000313" key="1">
    <source>
        <dbReference type="EMBL" id="ACA03551.1"/>
    </source>
</evidence>
<accession>B2Y1U1</accession>
<feature type="non-terminal residue" evidence="1">
    <location>
        <position position="79"/>
    </location>
</feature>
<gene>
    <name evidence="1" type="primary">nad9</name>
</gene>
<keyword evidence="1" id="KW-0496">Mitochondrion</keyword>
<dbReference type="AlphaFoldDB" id="B2Y1U1"/>
<reference evidence="1" key="1">
    <citation type="journal article" date="2008" name="Mol. Biol. Evol.">
        <title>Mitochondrial genome evolution in the social amoebae.</title>
        <authorList>
            <person name="Heidel A.J."/>
            <person name="Gloeckner G."/>
        </authorList>
    </citation>
    <scope>NUCLEOTIDE SEQUENCE</scope>
    <source>
        <strain evidence="1">WS321</strain>
    </source>
</reference>
<dbReference type="InterPro" id="IPR037232">
    <property type="entry name" value="NADH_quin_OxRdtase_su_C/D-like"/>
</dbReference>
<proteinExistence type="predicted"/>
<dbReference type="EMBL" id="EU339293">
    <property type="protein sequence ID" value="ACA03551.1"/>
    <property type="molecule type" value="Genomic_DNA"/>
</dbReference>
<name>B2Y1U1_DICPU</name>
<organism evidence="1">
    <name type="scientific">Dictyostelium purpureum</name>
    <name type="common">Slime mold</name>
    <dbReference type="NCBI Taxonomy" id="5786"/>
    <lineage>
        <taxon>Eukaryota</taxon>
        <taxon>Amoebozoa</taxon>
        <taxon>Evosea</taxon>
        <taxon>Eumycetozoa</taxon>
        <taxon>Dictyostelia</taxon>
        <taxon>Dictyosteliales</taxon>
        <taxon>Dictyosteliaceae</taxon>
        <taxon>Dictyostelium</taxon>
    </lineage>
</organism>